<feature type="region of interest" description="Disordered" evidence="1">
    <location>
        <begin position="278"/>
        <end position="300"/>
    </location>
</feature>
<accession>A0A1Y1IRR9</accession>
<dbReference type="Proteomes" id="UP000054558">
    <property type="component" value="Unassembled WGS sequence"/>
</dbReference>
<feature type="compositionally biased region" description="Basic residues" evidence="1">
    <location>
        <begin position="520"/>
        <end position="540"/>
    </location>
</feature>
<feature type="compositionally biased region" description="Polar residues" evidence="1">
    <location>
        <begin position="399"/>
        <end position="414"/>
    </location>
</feature>
<name>A0A1Y1IRR9_KLENI</name>
<dbReference type="AlphaFoldDB" id="A0A1Y1IRR9"/>
<proteinExistence type="predicted"/>
<sequence>DTSGAFCNDALPPLPIRALVASASRGFLTNSNRGHRIYRKVAGTLCQRAREELGAAGLFWSRAAWDGSLRAAMAGLKALAGTADAGLEQGLKEVLTLITQAHLEGLRRPASASRGAHKTAASRAHPSRAATKQAWSPAGGASRKAREAREELATYLFGDKVPYGLLCKHCSSPAIFARRGGKVGGGFECFCKKHYEQKNPGNPGCFELEKTRAEWARVCEVRKAKAELAQALDEDTELRREHVCDGYQRDSFCWDATPKSRNLIAKLLLIGGIESNPGWPASQSQGNENKDGPAPNVSLRRPLVILPSREDVERIWQPECDERGVPEEFLEYLKRKQQMNPSLAIHEGRPAPEKCDRGVNKGIARSEFSGEKPSANKTQDDKELDHQDMVEKGPFTALVESSSADEGSQLSTSVRGIARVADESNGCGATKEESGGNNRPATSAADESNLERSGSEEEGEDIEGAEFESMSESPDEETSQDREMIDDGSQVEENPVIAQGRIRAVMGSDSESDVSQLLGRRLKPRAPGRATKAFRTRRRPVSSPPPSKSSAKEGSPSRCSGSAASDGKWAWPQADQAGLVPTAMETDSEFDELPARLKRRVSDGAARS</sequence>
<evidence type="ECO:0000313" key="2">
    <source>
        <dbReference type="EMBL" id="GAQ93393.1"/>
    </source>
</evidence>
<feature type="non-terminal residue" evidence="2">
    <location>
        <position position="1"/>
    </location>
</feature>
<protein>
    <submittedName>
        <fullName evidence="2">Uncharacterized protein</fullName>
    </submittedName>
</protein>
<feature type="region of interest" description="Disordered" evidence="1">
    <location>
        <begin position="364"/>
        <end position="608"/>
    </location>
</feature>
<feature type="region of interest" description="Disordered" evidence="1">
    <location>
        <begin position="108"/>
        <end position="143"/>
    </location>
</feature>
<organism evidence="2 3">
    <name type="scientific">Klebsormidium nitens</name>
    <name type="common">Green alga</name>
    <name type="synonym">Ulothrix nitens</name>
    <dbReference type="NCBI Taxonomy" id="105231"/>
    <lineage>
        <taxon>Eukaryota</taxon>
        <taxon>Viridiplantae</taxon>
        <taxon>Streptophyta</taxon>
        <taxon>Klebsormidiophyceae</taxon>
        <taxon>Klebsormidiales</taxon>
        <taxon>Klebsormidiaceae</taxon>
        <taxon>Klebsormidium</taxon>
    </lineage>
</organism>
<gene>
    <name evidence="2" type="ORF">KFL_014940010</name>
</gene>
<evidence type="ECO:0000256" key="1">
    <source>
        <dbReference type="SAM" id="MobiDB-lite"/>
    </source>
</evidence>
<reference evidence="2 3" key="1">
    <citation type="journal article" date="2014" name="Nat. Commun.">
        <title>Klebsormidium flaccidum genome reveals primary factors for plant terrestrial adaptation.</title>
        <authorList>
            <person name="Hori K."/>
            <person name="Maruyama F."/>
            <person name="Fujisawa T."/>
            <person name="Togashi T."/>
            <person name="Yamamoto N."/>
            <person name="Seo M."/>
            <person name="Sato S."/>
            <person name="Yamada T."/>
            <person name="Mori H."/>
            <person name="Tajima N."/>
            <person name="Moriyama T."/>
            <person name="Ikeuchi M."/>
            <person name="Watanabe M."/>
            <person name="Wada H."/>
            <person name="Kobayashi K."/>
            <person name="Saito M."/>
            <person name="Masuda T."/>
            <person name="Sasaki-Sekimoto Y."/>
            <person name="Mashiguchi K."/>
            <person name="Awai K."/>
            <person name="Shimojima M."/>
            <person name="Masuda S."/>
            <person name="Iwai M."/>
            <person name="Nobusawa T."/>
            <person name="Narise T."/>
            <person name="Kondo S."/>
            <person name="Saito H."/>
            <person name="Sato R."/>
            <person name="Murakawa M."/>
            <person name="Ihara Y."/>
            <person name="Oshima-Yamada Y."/>
            <person name="Ohtaka K."/>
            <person name="Satoh M."/>
            <person name="Sonobe K."/>
            <person name="Ishii M."/>
            <person name="Ohtani R."/>
            <person name="Kanamori-Sato M."/>
            <person name="Honoki R."/>
            <person name="Miyazaki D."/>
            <person name="Mochizuki H."/>
            <person name="Umetsu J."/>
            <person name="Higashi K."/>
            <person name="Shibata D."/>
            <person name="Kamiya Y."/>
            <person name="Sato N."/>
            <person name="Nakamura Y."/>
            <person name="Tabata S."/>
            <person name="Ida S."/>
            <person name="Kurokawa K."/>
            <person name="Ohta H."/>
        </authorList>
    </citation>
    <scope>NUCLEOTIDE SEQUENCE [LARGE SCALE GENOMIC DNA]</scope>
    <source>
        <strain evidence="2 3">NIES-2285</strain>
    </source>
</reference>
<evidence type="ECO:0000313" key="3">
    <source>
        <dbReference type="Proteomes" id="UP000054558"/>
    </source>
</evidence>
<feature type="compositionally biased region" description="Basic and acidic residues" evidence="1">
    <location>
        <begin position="378"/>
        <end position="391"/>
    </location>
</feature>
<keyword evidence="3" id="KW-1185">Reference proteome</keyword>
<feature type="compositionally biased region" description="Low complexity" evidence="1">
    <location>
        <begin position="548"/>
        <end position="558"/>
    </location>
</feature>
<dbReference type="OMA" id="PECDERG"/>
<dbReference type="EMBL" id="DF238443">
    <property type="protein sequence ID" value="GAQ93393.1"/>
    <property type="molecule type" value="Genomic_DNA"/>
</dbReference>
<feature type="compositionally biased region" description="Acidic residues" evidence="1">
    <location>
        <begin position="456"/>
        <end position="466"/>
    </location>
</feature>